<dbReference type="GO" id="GO:0005829">
    <property type="term" value="C:cytosol"/>
    <property type="evidence" value="ECO:0007669"/>
    <property type="project" value="UniProtKB-ARBA"/>
</dbReference>
<dbReference type="KEGG" id="pbal:CPBP_00713"/>
<proteinExistence type="predicted"/>
<protein>
    <submittedName>
        <fullName evidence="2">Major cold shock protein CspA</fullName>
    </submittedName>
</protein>
<dbReference type="PROSITE" id="PS51857">
    <property type="entry name" value="CSD_2"/>
    <property type="match status" value="1"/>
</dbReference>
<dbReference type="Proteomes" id="UP000594001">
    <property type="component" value="Chromosome"/>
</dbReference>
<dbReference type="InterPro" id="IPR011129">
    <property type="entry name" value="CSD"/>
</dbReference>
<dbReference type="EMBL" id="CP054719">
    <property type="protein sequence ID" value="QOL19941.1"/>
    <property type="molecule type" value="Genomic_DNA"/>
</dbReference>
<keyword evidence="3" id="KW-1185">Reference proteome</keyword>
<reference evidence="2 3" key="1">
    <citation type="submission" date="2020-06" db="EMBL/GenBank/DDBJ databases">
        <title>The endosymbiont of the kinetoplastid Bodo saltans is a Paracaedibacter-like alpha-proteobacterium possessing a putative toxin-antitoxin system.</title>
        <authorList>
            <person name="Midha S."/>
            <person name="Rigden D.J."/>
            <person name="Siozios S."/>
            <person name="Hurst G.D.D."/>
            <person name="Jackson A.P."/>
        </authorList>
    </citation>
    <scope>NUCLEOTIDE SEQUENCE [LARGE SCALE GENOMIC DNA]</scope>
    <source>
        <strain evidence="2">Lake Konstanz</strain>
    </source>
</reference>
<dbReference type="InterPro" id="IPR012340">
    <property type="entry name" value="NA-bd_OB-fold"/>
</dbReference>
<dbReference type="PANTHER" id="PTHR46565:SF20">
    <property type="entry name" value="COLD SHOCK DOMAIN-CONTAINING PROTEIN 4"/>
    <property type="match status" value="1"/>
</dbReference>
<dbReference type="PANTHER" id="PTHR46565">
    <property type="entry name" value="COLD SHOCK DOMAIN PROTEIN 2"/>
    <property type="match status" value="1"/>
</dbReference>
<dbReference type="PRINTS" id="PR00050">
    <property type="entry name" value="COLDSHOCK"/>
</dbReference>
<dbReference type="SMART" id="SM00357">
    <property type="entry name" value="CSP"/>
    <property type="match status" value="2"/>
</dbReference>
<name>A0A7L9RTU7_9PROT</name>
<dbReference type="SUPFAM" id="SSF50249">
    <property type="entry name" value="Nucleic acid-binding proteins"/>
    <property type="match status" value="2"/>
</dbReference>
<gene>
    <name evidence="2" type="primary">cspA_2</name>
    <name evidence="2" type="ORF">CPBP_00713</name>
</gene>
<organism evidence="2 3">
    <name type="scientific">Candidatus Bodocaedibacter vickermanii</name>
    <dbReference type="NCBI Taxonomy" id="2741701"/>
    <lineage>
        <taxon>Bacteria</taxon>
        <taxon>Pseudomonadati</taxon>
        <taxon>Pseudomonadota</taxon>
        <taxon>Alphaproteobacteria</taxon>
        <taxon>Holosporales</taxon>
        <taxon>Candidatus Paracaedibacteraceae</taxon>
        <taxon>Candidatus Bodocaedibacter</taxon>
    </lineage>
</organism>
<dbReference type="GO" id="GO:0003676">
    <property type="term" value="F:nucleic acid binding"/>
    <property type="evidence" value="ECO:0007669"/>
    <property type="project" value="InterPro"/>
</dbReference>
<dbReference type="Pfam" id="PF00313">
    <property type="entry name" value="CSD"/>
    <property type="match status" value="2"/>
</dbReference>
<evidence type="ECO:0000313" key="3">
    <source>
        <dbReference type="Proteomes" id="UP000594001"/>
    </source>
</evidence>
<evidence type="ECO:0000259" key="1">
    <source>
        <dbReference type="PROSITE" id="PS51857"/>
    </source>
</evidence>
<accession>A0A7L9RTU7</accession>
<dbReference type="CDD" id="cd04458">
    <property type="entry name" value="CSP_CDS"/>
    <property type="match status" value="2"/>
</dbReference>
<evidence type="ECO:0000313" key="2">
    <source>
        <dbReference type="EMBL" id="QOL19941.1"/>
    </source>
</evidence>
<dbReference type="Gene3D" id="2.40.50.140">
    <property type="entry name" value="Nucleic acid-binding proteins"/>
    <property type="match status" value="2"/>
</dbReference>
<sequence length="181" mass="20715">MKDILTKENEKGMWCTVKWYNPYKGYGFVTKDPEGQSPDIFLHFSVLESIDLLQVRQGDQVLCEVAPTQDGVQVTEVFKLKSANPFLAENDRLKRGKKITPPRFMMHDDHAQLSEVEAEIKWFSKIKGFGFAKVKGLKQDVFIHGALLEEMHIQSLKPGQKVRLWITASNNGPEARKIQIK</sequence>
<dbReference type="RefSeq" id="WP_350331497.1">
    <property type="nucleotide sequence ID" value="NZ_CP054719.1"/>
</dbReference>
<dbReference type="AlphaFoldDB" id="A0A7L9RTU7"/>
<feature type="domain" description="CSD" evidence="1">
    <location>
        <begin position="12"/>
        <end position="79"/>
    </location>
</feature>
<dbReference type="InterPro" id="IPR002059">
    <property type="entry name" value="CSP_DNA-bd"/>
</dbReference>